<dbReference type="Gene3D" id="3.30.565.10">
    <property type="entry name" value="Histidine kinase-like ATPase, C-terminal domain"/>
    <property type="match status" value="1"/>
</dbReference>
<feature type="transmembrane region" description="Helical" evidence="13">
    <location>
        <begin position="7"/>
        <end position="26"/>
    </location>
</feature>
<comment type="catalytic activity">
    <reaction evidence="1">
        <text>ATP + protein L-histidine = ADP + protein N-phospho-L-histidine.</text>
        <dbReference type="EC" id="2.7.13.3"/>
    </reaction>
</comment>
<evidence type="ECO:0000256" key="12">
    <source>
        <dbReference type="ARBA" id="ARBA00023136"/>
    </source>
</evidence>
<comment type="subcellular location">
    <subcellularLocation>
        <location evidence="2">Membrane</location>
        <topology evidence="2">Multi-pass membrane protein</topology>
    </subcellularLocation>
</comment>
<gene>
    <name evidence="15" type="ORF">FHS49_000449</name>
</gene>
<keyword evidence="5" id="KW-0808">Transferase</keyword>
<dbReference type="PANTHER" id="PTHR41523:SF8">
    <property type="entry name" value="ETHYLENE RESPONSE SENSOR PROTEIN"/>
    <property type="match status" value="1"/>
</dbReference>
<evidence type="ECO:0000256" key="10">
    <source>
        <dbReference type="ARBA" id="ARBA00022989"/>
    </source>
</evidence>
<evidence type="ECO:0000259" key="14">
    <source>
        <dbReference type="PROSITE" id="PS50109"/>
    </source>
</evidence>
<sequence length="321" mass="34929">MTGNPFLGAMTAIAAAGIGLGVRLLAAPWMPPGYPFLTFFPVIVIVTLLLGWKQGSLCAVLCGLLAWYFFIIPLNSLAFDPGVAMALTFFIFVVATQIVLIHWLQRFVASAAREREANRKLAENRELLFSELQHRVSNNLQVVAALLSLQKRDVTDERARAALDEAANRLALIGKIGRQLHDPNGTQLGVKPFLESLCGDLLEASGRTDITCRCDVADDMILAPDSAIPIALIIAESIANALEHGFTSDRGGEIDISYGRSTRGKVMLEIRDNGRGLPQGFSLEKSQSLGLRIAQTLSRQLGGEFMLVQEDRTTARLMLPA</sequence>
<dbReference type="GO" id="GO:0000160">
    <property type="term" value="P:phosphorelay signal transduction system"/>
    <property type="evidence" value="ECO:0007669"/>
    <property type="project" value="UniProtKB-KW"/>
</dbReference>
<protein>
    <recommendedName>
        <fullName evidence="3">histidine kinase</fullName>
        <ecNumber evidence="3">2.7.13.3</ecNumber>
    </recommendedName>
</protein>
<dbReference type="EC" id="2.7.13.3" evidence="3"/>
<keyword evidence="11" id="KW-0902">Two-component regulatory system</keyword>
<dbReference type="Pfam" id="PF02518">
    <property type="entry name" value="HATPase_c"/>
    <property type="match status" value="1"/>
</dbReference>
<evidence type="ECO:0000256" key="7">
    <source>
        <dbReference type="ARBA" id="ARBA00022741"/>
    </source>
</evidence>
<keyword evidence="12 13" id="KW-0472">Membrane</keyword>
<dbReference type="AlphaFoldDB" id="A0A7W9AF14"/>
<keyword evidence="9" id="KW-0067">ATP-binding</keyword>
<evidence type="ECO:0000256" key="8">
    <source>
        <dbReference type="ARBA" id="ARBA00022777"/>
    </source>
</evidence>
<evidence type="ECO:0000313" key="16">
    <source>
        <dbReference type="Proteomes" id="UP000549617"/>
    </source>
</evidence>
<feature type="transmembrane region" description="Helical" evidence="13">
    <location>
        <begin position="57"/>
        <end position="77"/>
    </location>
</feature>
<evidence type="ECO:0000256" key="4">
    <source>
        <dbReference type="ARBA" id="ARBA00022553"/>
    </source>
</evidence>
<accession>A0A7W9AF14</accession>
<dbReference type="Pfam" id="PF13493">
    <property type="entry name" value="DUF4118"/>
    <property type="match status" value="1"/>
</dbReference>
<feature type="transmembrane region" description="Helical" evidence="13">
    <location>
        <begin position="32"/>
        <end position="50"/>
    </location>
</feature>
<proteinExistence type="predicted"/>
<keyword evidence="8 15" id="KW-0418">Kinase</keyword>
<evidence type="ECO:0000256" key="1">
    <source>
        <dbReference type="ARBA" id="ARBA00000085"/>
    </source>
</evidence>
<name>A0A7W9AF14_9SPHN</name>
<dbReference type="Proteomes" id="UP000549617">
    <property type="component" value="Unassembled WGS sequence"/>
</dbReference>
<dbReference type="InterPro" id="IPR038318">
    <property type="entry name" value="KdpD_sf"/>
</dbReference>
<dbReference type="EMBL" id="JACIJC010000001">
    <property type="protein sequence ID" value="MBB5684458.1"/>
    <property type="molecule type" value="Genomic_DNA"/>
</dbReference>
<dbReference type="Pfam" id="PF07568">
    <property type="entry name" value="HisKA_2"/>
    <property type="match status" value="1"/>
</dbReference>
<keyword evidence="7" id="KW-0547">Nucleotide-binding</keyword>
<feature type="domain" description="Histidine kinase" evidence="14">
    <location>
        <begin position="131"/>
        <end position="321"/>
    </location>
</feature>
<evidence type="ECO:0000256" key="9">
    <source>
        <dbReference type="ARBA" id="ARBA00022840"/>
    </source>
</evidence>
<reference evidence="15 16" key="1">
    <citation type="submission" date="2020-08" db="EMBL/GenBank/DDBJ databases">
        <title>Genomic Encyclopedia of Type Strains, Phase IV (KMG-IV): sequencing the most valuable type-strain genomes for metagenomic binning, comparative biology and taxonomic classification.</title>
        <authorList>
            <person name="Goeker M."/>
        </authorList>
    </citation>
    <scope>NUCLEOTIDE SEQUENCE [LARGE SCALE GENOMIC DNA]</scope>
    <source>
        <strain evidence="15 16">DSM 25079</strain>
    </source>
</reference>
<dbReference type="Gene3D" id="1.20.120.620">
    <property type="entry name" value="Backbone structure of the membrane domain of e. Coli histidine kinase receptor kdpd"/>
    <property type="match status" value="1"/>
</dbReference>
<keyword evidence="6 13" id="KW-0812">Transmembrane</keyword>
<dbReference type="InterPro" id="IPR005467">
    <property type="entry name" value="His_kinase_dom"/>
</dbReference>
<dbReference type="GO" id="GO:0005524">
    <property type="term" value="F:ATP binding"/>
    <property type="evidence" value="ECO:0007669"/>
    <property type="project" value="UniProtKB-KW"/>
</dbReference>
<dbReference type="InterPro" id="IPR003594">
    <property type="entry name" value="HATPase_dom"/>
</dbReference>
<dbReference type="GO" id="GO:0004673">
    <property type="term" value="F:protein histidine kinase activity"/>
    <property type="evidence" value="ECO:0007669"/>
    <property type="project" value="UniProtKB-EC"/>
</dbReference>
<evidence type="ECO:0000313" key="15">
    <source>
        <dbReference type="EMBL" id="MBB5684458.1"/>
    </source>
</evidence>
<dbReference type="PANTHER" id="PTHR41523">
    <property type="entry name" value="TWO-COMPONENT SYSTEM SENSOR PROTEIN"/>
    <property type="match status" value="1"/>
</dbReference>
<dbReference type="InterPro" id="IPR011495">
    <property type="entry name" value="Sig_transdc_His_kin_sub2_dim/P"/>
</dbReference>
<dbReference type="SMART" id="SM00387">
    <property type="entry name" value="HATPase_c"/>
    <property type="match status" value="1"/>
</dbReference>
<keyword evidence="10 13" id="KW-1133">Transmembrane helix</keyword>
<dbReference type="InterPro" id="IPR025201">
    <property type="entry name" value="KdpD_TM"/>
</dbReference>
<dbReference type="PROSITE" id="PS50109">
    <property type="entry name" value="HIS_KIN"/>
    <property type="match status" value="1"/>
</dbReference>
<evidence type="ECO:0000256" key="3">
    <source>
        <dbReference type="ARBA" id="ARBA00012438"/>
    </source>
</evidence>
<keyword evidence="4" id="KW-0597">Phosphoprotein</keyword>
<feature type="transmembrane region" description="Helical" evidence="13">
    <location>
        <begin position="83"/>
        <end position="104"/>
    </location>
</feature>
<dbReference type="SUPFAM" id="SSF55874">
    <property type="entry name" value="ATPase domain of HSP90 chaperone/DNA topoisomerase II/histidine kinase"/>
    <property type="match status" value="1"/>
</dbReference>
<evidence type="ECO:0000256" key="11">
    <source>
        <dbReference type="ARBA" id="ARBA00023012"/>
    </source>
</evidence>
<evidence type="ECO:0000256" key="2">
    <source>
        <dbReference type="ARBA" id="ARBA00004141"/>
    </source>
</evidence>
<dbReference type="InterPro" id="IPR036890">
    <property type="entry name" value="HATPase_C_sf"/>
</dbReference>
<organism evidence="15 16">
    <name type="scientific">Sphingobium boeckii</name>
    <dbReference type="NCBI Taxonomy" id="1082345"/>
    <lineage>
        <taxon>Bacteria</taxon>
        <taxon>Pseudomonadati</taxon>
        <taxon>Pseudomonadota</taxon>
        <taxon>Alphaproteobacteria</taxon>
        <taxon>Sphingomonadales</taxon>
        <taxon>Sphingomonadaceae</taxon>
        <taxon>Sphingobium</taxon>
    </lineage>
</organism>
<comment type="caution">
    <text evidence="15">The sequence shown here is derived from an EMBL/GenBank/DDBJ whole genome shotgun (WGS) entry which is preliminary data.</text>
</comment>
<evidence type="ECO:0000256" key="6">
    <source>
        <dbReference type="ARBA" id="ARBA00022692"/>
    </source>
</evidence>
<dbReference type="GO" id="GO:0016020">
    <property type="term" value="C:membrane"/>
    <property type="evidence" value="ECO:0007669"/>
    <property type="project" value="UniProtKB-SubCell"/>
</dbReference>
<keyword evidence="16" id="KW-1185">Reference proteome</keyword>
<evidence type="ECO:0000256" key="13">
    <source>
        <dbReference type="SAM" id="Phobius"/>
    </source>
</evidence>
<evidence type="ECO:0000256" key="5">
    <source>
        <dbReference type="ARBA" id="ARBA00022679"/>
    </source>
</evidence>